<evidence type="ECO:0000259" key="5">
    <source>
        <dbReference type="PROSITE" id="PS50893"/>
    </source>
</evidence>
<evidence type="ECO:0000313" key="6">
    <source>
        <dbReference type="EMBL" id="EAR28390.1"/>
    </source>
</evidence>
<dbReference type="GO" id="GO:0022857">
    <property type="term" value="F:transmembrane transporter activity"/>
    <property type="evidence" value="ECO:0007669"/>
    <property type="project" value="TreeGrafter"/>
</dbReference>
<dbReference type="PANTHER" id="PTHR24220:SF648">
    <property type="entry name" value="ABC TRANSPORTER ATP-BINDING PROTEIN YTRE"/>
    <property type="match status" value="1"/>
</dbReference>
<name>A4CAI2_9GAMM</name>
<dbReference type="STRING" id="87626.PTD2_21282"/>
<evidence type="ECO:0000256" key="4">
    <source>
        <dbReference type="ARBA" id="ARBA00038388"/>
    </source>
</evidence>
<evidence type="ECO:0000256" key="2">
    <source>
        <dbReference type="ARBA" id="ARBA00022741"/>
    </source>
</evidence>
<feature type="domain" description="ABC transporter" evidence="5">
    <location>
        <begin position="17"/>
        <end position="252"/>
    </location>
</feature>
<evidence type="ECO:0000313" key="7">
    <source>
        <dbReference type="Proteomes" id="UP000006201"/>
    </source>
</evidence>
<dbReference type="HOGENOM" id="CLU_000604_1_22_6"/>
<dbReference type="InterPro" id="IPR017871">
    <property type="entry name" value="ABC_transporter-like_CS"/>
</dbReference>
<dbReference type="GO" id="GO:0005524">
    <property type="term" value="F:ATP binding"/>
    <property type="evidence" value="ECO:0007669"/>
    <property type="project" value="UniProtKB-KW"/>
</dbReference>
<dbReference type="PANTHER" id="PTHR24220">
    <property type="entry name" value="IMPORT ATP-BINDING PROTEIN"/>
    <property type="match status" value="1"/>
</dbReference>
<dbReference type="FunFam" id="3.40.50.300:FF:000032">
    <property type="entry name" value="Export ABC transporter ATP-binding protein"/>
    <property type="match status" value="1"/>
</dbReference>
<sequence>MNNTRDNARTEPQQIVIKMRNISKVFETEELQTYALRNVNLTIYRGEYLSISGPSGCGKSTLLSLLGLLDLPSSGEYFIEDKDVSSLTLNQAAEIRNEKIGFIFQSFNLIDELSVFDNVALPLRYHASKPNKETIQRKVKACLEKVGLGHRMSHKPNQLSGGQQQRVAIARALVAEPAVLLVDEPTGNLDSKSGDQVMQVLQELNLAGTTICMVTHDPRYADMATRQLKLLDGEILGEVQQNQPQHDVIQTAI</sequence>
<keyword evidence="3 6" id="KW-0067">ATP-binding</keyword>
<protein>
    <submittedName>
        <fullName evidence="6">ABC transporter, ATP-binding protein</fullName>
    </submittedName>
</protein>
<dbReference type="CDD" id="cd03255">
    <property type="entry name" value="ABC_MJ0796_LolCDE_FtsE"/>
    <property type="match status" value="1"/>
</dbReference>
<comment type="caution">
    <text evidence="6">The sequence shown here is derived from an EMBL/GenBank/DDBJ whole genome shotgun (WGS) entry which is preliminary data.</text>
</comment>
<accession>A4CAI2</accession>
<reference evidence="6 7" key="1">
    <citation type="submission" date="2006-02" db="EMBL/GenBank/DDBJ databases">
        <authorList>
            <person name="Moran M.A."/>
            <person name="Kjelleberg S."/>
            <person name="Egan S."/>
            <person name="Saunders N."/>
            <person name="Thomas T."/>
            <person name="Ferriera S."/>
            <person name="Johnson J."/>
            <person name="Kravitz S."/>
            <person name="Halpern A."/>
            <person name="Remington K."/>
            <person name="Beeson K."/>
            <person name="Tran B."/>
            <person name="Rogers Y.-H."/>
            <person name="Friedman R."/>
            <person name="Venter J.C."/>
        </authorList>
    </citation>
    <scope>NUCLEOTIDE SEQUENCE [LARGE SCALE GENOMIC DNA]</scope>
    <source>
        <strain evidence="6 7">D2</strain>
    </source>
</reference>
<dbReference type="InterPro" id="IPR003439">
    <property type="entry name" value="ABC_transporter-like_ATP-bd"/>
</dbReference>
<dbReference type="eggNOG" id="COG1136">
    <property type="taxonomic scope" value="Bacteria"/>
</dbReference>
<dbReference type="Gene3D" id="3.40.50.300">
    <property type="entry name" value="P-loop containing nucleotide triphosphate hydrolases"/>
    <property type="match status" value="1"/>
</dbReference>
<dbReference type="InterPro" id="IPR003593">
    <property type="entry name" value="AAA+_ATPase"/>
</dbReference>
<dbReference type="InterPro" id="IPR017911">
    <property type="entry name" value="MacB-like_ATP-bd"/>
</dbReference>
<dbReference type="GO" id="GO:0005886">
    <property type="term" value="C:plasma membrane"/>
    <property type="evidence" value="ECO:0007669"/>
    <property type="project" value="TreeGrafter"/>
</dbReference>
<dbReference type="Pfam" id="PF00005">
    <property type="entry name" value="ABC_tran"/>
    <property type="match status" value="1"/>
</dbReference>
<dbReference type="RefSeq" id="WP_009840218.1">
    <property type="nucleotide sequence ID" value="NZ_CH959301.1"/>
</dbReference>
<dbReference type="PROSITE" id="PS00211">
    <property type="entry name" value="ABC_TRANSPORTER_1"/>
    <property type="match status" value="1"/>
</dbReference>
<comment type="similarity">
    <text evidence="4">Belongs to the ABC transporter superfamily. Macrolide exporter (TC 3.A.1.122) family.</text>
</comment>
<organism evidence="6 7">
    <name type="scientific">Pseudoalteromonas tunicata D2</name>
    <dbReference type="NCBI Taxonomy" id="87626"/>
    <lineage>
        <taxon>Bacteria</taxon>
        <taxon>Pseudomonadati</taxon>
        <taxon>Pseudomonadota</taxon>
        <taxon>Gammaproteobacteria</taxon>
        <taxon>Alteromonadales</taxon>
        <taxon>Pseudoalteromonadaceae</taxon>
        <taxon>Pseudoalteromonas</taxon>
    </lineage>
</organism>
<gene>
    <name evidence="6" type="ORF">PTD2_21282</name>
</gene>
<dbReference type="SUPFAM" id="SSF52540">
    <property type="entry name" value="P-loop containing nucleoside triphosphate hydrolases"/>
    <property type="match status" value="1"/>
</dbReference>
<dbReference type="OrthoDB" id="6224429at2"/>
<dbReference type="AlphaFoldDB" id="A4CAI2"/>
<evidence type="ECO:0000256" key="3">
    <source>
        <dbReference type="ARBA" id="ARBA00022840"/>
    </source>
</evidence>
<dbReference type="PROSITE" id="PS50893">
    <property type="entry name" value="ABC_TRANSPORTER_2"/>
    <property type="match status" value="1"/>
</dbReference>
<keyword evidence="1" id="KW-0813">Transport</keyword>
<dbReference type="GO" id="GO:1902495">
    <property type="term" value="C:transmembrane transporter complex"/>
    <property type="evidence" value="ECO:0007669"/>
    <property type="project" value="UniProtKB-ARBA"/>
</dbReference>
<proteinExistence type="inferred from homology"/>
<dbReference type="GO" id="GO:0016887">
    <property type="term" value="F:ATP hydrolysis activity"/>
    <property type="evidence" value="ECO:0007669"/>
    <property type="project" value="InterPro"/>
</dbReference>
<dbReference type="InterPro" id="IPR027417">
    <property type="entry name" value="P-loop_NTPase"/>
</dbReference>
<evidence type="ECO:0000256" key="1">
    <source>
        <dbReference type="ARBA" id="ARBA00022448"/>
    </source>
</evidence>
<dbReference type="EMBL" id="AAOH01000004">
    <property type="protein sequence ID" value="EAR28390.1"/>
    <property type="molecule type" value="Genomic_DNA"/>
</dbReference>
<dbReference type="InterPro" id="IPR015854">
    <property type="entry name" value="ABC_transpr_LolD-like"/>
</dbReference>
<keyword evidence="7" id="KW-1185">Reference proteome</keyword>
<keyword evidence="2" id="KW-0547">Nucleotide-binding</keyword>
<dbReference type="Proteomes" id="UP000006201">
    <property type="component" value="Unassembled WGS sequence"/>
</dbReference>
<dbReference type="SMART" id="SM00382">
    <property type="entry name" value="AAA"/>
    <property type="match status" value="1"/>
</dbReference>